<dbReference type="GO" id="GO:0015423">
    <property type="term" value="F:ABC-type maltose transporter activity"/>
    <property type="evidence" value="ECO:0007669"/>
    <property type="project" value="TreeGrafter"/>
</dbReference>
<dbReference type="GO" id="GO:0005524">
    <property type="term" value="F:ATP binding"/>
    <property type="evidence" value="ECO:0007669"/>
    <property type="project" value="UniProtKB-KW"/>
</dbReference>
<dbReference type="EMBL" id="JPWF01000020">
    <property type="protein sequence ID" value="RCK31384.1"/>
    <property type="molecule type" value="Genomic_DNA"/>
</dbReference>
<dbReference type="GO" id="GO:0055052">
    <property type="term" value="C:ATP-binding cassette (ABC) transporter complex, substrate-binding subunit-containing"/>
    <property type="evidence" value="ECO:0007669"/>
    <property type="project" value="TreeGrafter"/>
</dbReference>
<dbReference type="AlphaFoldDB" id="A0A367W1Z7"/>
<gene>
    <name evidence="6" type="ORF">TH19_21165</name>
</gene>
<comment type="similarity">
    <text evidence="1">Belongs to the ABC transporter superfamily.</text>
</comment>
<organism evidence="6 7">
    <name type="scientific">Thalassospira profundimaris</name>
    <dbReference type="NCBI Taxonomy" id="502049"/>
    <lineage>
        <taxon>Bacteria</taxon>
        <taxon>Pseudomonadati</taxon>
        <taxon>Pseudomonadota</taxon>
        <taxon>Alphaproteobacteria</taxon>
        <taxon>Rhodospirillales</taxon>
        <taxon>Thalassospiraceae</taxon>
        <taxon>Thalassospira</taxon>
    </lineage>
</organism>
<dbReference type="PROSITE" id="PS50893">
    <property type="entry name" value="ABC_TRANSPORTER_2"/>
    <property type="match status" value="1"/>
</dbReference>
<evidence type="ECO:0000313" key="6">
    <source>
        <dbReference type="EMBL" id="RCK31384.1"/>
    </source>
</evidence>
<dbReference type="Proteomes" id="UP000253226">
    <property type="component" value="Unassembled WGS sequence"/>
</dbReference>
<evidence type="ECO:0000256" key="4">
    <source>
        <dbReference type="ARBA" id="ARBA00022840"/>
    </source>
</evidence>
<reference evidence="6 7" key="1">
    <citation type="submission" date="2014-07" db="EMBL/GenBank/DDBJ databases">
        <title>Draft genome sequence of Thalassospira profundimaris 35.</title>
        <authorList>
            <person name="Lai Q."/>
            <person name="Shao Z."/>
        </authorList>
    </citation>
    <scope>NUCLEOTIDE SEQUENCE [LARGE SCALE GENOMIC DNA]</scope>
    <source>
        <strain evidence="6 7">35</strain>
    </source>
</reference>
<dbReference type="OrthoDB" id="394852at2"/>
<evidence type="ECO:0000256" key="3">
    <source>
        <dbReference type="ARBA" id="ARBA00022741"/>
    </source>
</evidence>
<comment type="caution">
    <text evidence="6">The sequence shown here is derived from an EMBL/GenBank/DDBJ whole genome shotgun (WGS) entry which is preliminary data.</text>
</comment>
<dbReference type="SMART" id="SM00382">
    <property type="entry name" value="AAA"/>
    <property type="match status" value="1"/>
</dbReference>
<dbReference type="InterPro" id="IPR008995">
    <property type="entry name" value="Mo/tungstate-bd_C_term_dom"/>
</dbReference>
<dbReference type="NCBIfam" id="NF008653">
    <property type="entry name" value="PRK11650.1"/>
    <property type="match status" value="1"/>
</dbReference>
<feature type="domain" description="ABC transporter" evidence="5">
    <location>
        <begin position="4"/>
        <end position="234"/>
    </location>
</feature>
<dbReference type="PANTHER" id="PTHR43875:SF3">
    <property type="entry name" value="MALTOSE_MALTODEXTRIN IMPORT ATP-BINDING PROTEIN MALK"/>
    <property type="match status" value="1"/>
</dbReference>
<dbReference type="InterPro" id="IPR027417">
    <property type="entry name" value="P-loop_NTPase"/>
</dbReference>
<keyword evidence="2" id="KW-0813">Transport</keyword>
<dbReference type="FunFam" id="3.40.50.300:FF:000042">
    <property type="entry name" value="Maltose/maltodextrin ABC transporter, ATP-binding protein"/>
    <property type="match status" value="1"/>
</dbReference>
<dbReference type="InterPro" id="IPR003593">
    <property type="entry name" value="AAA+_ATPase"/>
</dbReference>
<evidence type="ECO:0000313" key="7">
    <source>
        <dbReference type="Proteomes" id="UP000253226"/>
    </source>
</evidence>
<keyword evidence="4 6" id="KW-0067">ATP-binding</keyword>
<dbReference type="SUPFAM" id="SSF50331">
    <property type="entry name" value="MOP-like"/>
    <property type="match status" value="1"/>
</dbReference>
<dbReference type="Gene3D" id="2.40.50.140">
    <property type="entry name" value="Nucleic acid-binding proteins"/>
    <property type="match status" value="1"/>
</dbReference>
<dbReference type="RefSeq" id="WP_114104221.1">
    <property type="nucleotide sequence ID" value="NZ_JPWF01000020.1"/>
</dbReference>
<dbReference type="Pfam" id="PF00005">
    <property type="entry name" value="ABC_tran"/>
    <property type="match status" value="1"/>
</dbReference>
<protein>
    <submittedName>
        <fullName evidence="6">ABC transporter ATP-binding protein</fullName>
    </submittedName>
</protein>
<dbReference type="InterPro" id="IPR047641">
    <property type="entry name" value="ABC_transpr_MalK/UgpC-like"/>
</dbReference>
<dbReference type="CDD" id="cd03301">
    <property type="entry name" value="ABC_MalK_N"/>
    <property type="match status" value="1"/>
</dbReference>
<dbReference type="PANTHER" id="PTHR43875">
    <property type="entry name" value="MALTODEXTRIN IMPORT ATP-BINDING PROTEIN MSMX"/>
    <property type="match status" value="1"/>
</dbReference>
<sequence length="373" mass="40243">MADLKLDQIRKSYGAVDVLHGIDLDVKDGEFVVFVGPSGCGKSTLLRIIAGLEEITGGDLMIDGEVVNTKSPRDRGIAMVFQSYALYPHMTVYKNMAFGLKLDKQDKAAIDARVREAARILQLDQLLDRRPSELSGGQRQRVAIGRAIVRQPKVFLFDEPLSNLDAALRVQTRIEIAKLHQDLKSTIIYVTHDQVEAMTLADKIVVMNGGNVEQVGSPMQLYHHPETRFVAGFIGSPAMNFTKVTIDAVEEGKVTVAIPGGIKSVLPFDVPSAAVGQQVELGIRPEHLALGDVGELTVSGVVDVVEKLGDSTYLYLNLANGDRVTVRAPGHSRVKMGDTVTASAPAGAAHLFNGEGKAFTKVDCPAEFSADDI</sequence>
<dbReference type="SUPFAM" id="SSF52540">
    <property type="entry name" value="P-loop containing nucleoside triphosphate hydrolases"/>
    <property type="match status" value="1"/>
</dbReference>
<dbReference type="Pfam" id="PF08402">
    <property type="entry name" value="TOBE_2"/>
    <property type="match status" value="1"/>
</dbReference>
<dbReference type="InterPro" id="IPR015855">
    <property type="entry name" value="ABC_transpr_MalK-like"/>
</dbReference>
<accession>A0A367W1Z7</accession>
<evidence type="ECO:0000259" key="5">
    <source>
        <dbReference type="PROSITE" id="PS50893"/>
    </source>
</evidence>
<dbReference type="GO" id="GO:1990060">
    <property type="term" value="C:maltose transport complex"/>
    <property type="evidence" value="ECO:0007669"/>
    <property type="project" value="TreeGrafter"/>
</dbReference>
<dbReference type="PROSITE" id="PS00211">
    <property type="entry name" value="ABC_TRANSPORTER_1"/>
    <property type="match status" value="1"/>
</dbReference>
<evidence type="ECO:0000256" key="1">
    <source>
        <dbReference type="ARBA" id="ARBA00005417"/>
    </source>
</evidence>
<dbReference type="Gene3D" id="2.40.50.100">
    <property type="match status" value="1"/>
</dbReference>
<keyword evidence="3" id="KW-0547">Nucleotide-binding</keyword>
<dbReference type="InterPro" id="IPR012340">
    <property type="entry name" value="NA-bd_OB-fold"/>
</dbReference>
<proteinExistence type="inferred from homology"/>
<dbReference type="InterPro" id="IPR003439">
    <property type="entry name" value="ABC_transporter-like_ATP-bd"/>
</dbReference>
<evidence type="ECO:0000256" key="2">
    <source>
        <dbReference type="ARBA" id="ARBA00022448"/>
    </source>
</evidence>
<dbReference type="GO" id="GO:0016887">
    <property type="term" value="F:ATP hydrolysis activity"/>
    <property type="evidence" value="ECO:0007669"/>
    <property type="project" value="InterPro"/>
</dbReference>
<dbReference type="Gene3D" id="3.40.50.300">
    <property type="entry name" value="P-loop containing nucleotide triphosphate hydrolases"/>
    <property type="match status" value="1"/>
</dbReference>
<dbReference type="InterPro" id="IPR017871">
    <property type="entry name" value="ABC_transporter-like_CS"/>
</dbReference>
<name>A0A367W1Z7_9PROT</name>
<dbReference type="InterPro" id="IPR013611">
    <property type="entry name" value="Transp-assoc_OB_typ2"/>
</dbReference>